<sequence length="164" mass="19306">MERKELIKQWYISYFPKVASFIAKRGGTLDDARDIFQEGLIVLYEKRNTAFHTNEEAYLFGVCKNLWFKHSTDQARFQNATIDPGEEPEPTVAENRLLQLLDSAGKKCMQLLQRFYYDNEKTETIREEFGFSTNHSTAVQKYKCLEKVRETVKQNSLSYESFFE</sequence>
<keyword evidence="1" id="KW-0240">DNA-directed RNA polymerase</keyword>
<dbReference type="GO" id="GO:0000428">
    <property type="term" value="C:DNA-directed RNA polymerase complex"/>
    <property type="evidence" value="ECO:0007669"/>
    <property type="project" value="UniProtKB-KW"/>
</dbReference>
<evidence type="ECO:0000313" key="2">
    <source>
        <dbReference type="Proteomes" id="UP000182248"/>
    </source>
</evidence>
<organism evidence="1 2">
    <name type="scientific">Sinomicrobium oceani</name>
    <dbReference type="NCBI Taxonomy" id="1150368"/>
    <lineage>
        <taxon>Bacteria</taxon>
        <taxon>Pseudomonadati</taxon>
        <taxon>Bacteroidota</taxon>
        <taxon>Flavobacteriia</taxon>
        <taxon>Flavobacteriales</taxon>
        <taxon>Flavobacteriaceae</taxon>
        <taxon>Sinomicrobium</taxon>
    </lineage>
</organism>
<proteinExistence type="predicted"/>
<dbReference type="InterPro" id="IPR013325">
    <property type="entry name" value="RNA_pol_sigma_r2"/>
</dbReference>
<dbReference type="Proteomes" id="UP000182248">
    <property type="component" value="Unassembled WGS sequence"/>
</dbReference>
<dbReference type="OrthoDB" id="1163416at2"/>
<dbReference type="EMBL" id="FPJE01000031">
    <property type="protein sequence ID" value="SFW74100.1"/>
    <property type="molecule type" value="Genomic_DNA"/>
</dbReference>
<evidence type="ECO:0000313" key="1">
    <source>
        <dbReference type="EMBL" id="SFW74100.1"/>
    </source>
</evidence>
<keyword evidence="2" id="KW-1185">Reference proteome</keyword>
<dbReference type="GO" id="GO:0006352">
    <property type="term" value="P:DNA-templated transcription initiation"/>
    <property type="evidence" value="ECO:0007669"/>
    <property type="project" value="InterPro"/>
</dbReference>
<dbReference type="RefSeq" id="WP_139276311.1">
    <property type="nucleotide sequence ID" value="NZ_FPJE01000031.1"/>
</dbReference>
<dbReference type="Gene3D" id="1.10.1740.10">
    <property type="match status" value="1"/>
</dbReference>
<dbReference type="AlphaFoldDB" id="A0A1K1RQN2"/>
<dbReference type="GO" id="GO:0003700">
    <property type="term" value="F:DNA-binding transcription factor activity"/>
    <property type="evidence" value="ECO:0007669"/>
    <property type="project" value="InterPro"/>
</dbReference>
<name>A0A1K1RQN2_9FLAO</name>
<accession>A0A1K1RQN2</accession>
<dbReference type="STRING" id="1150368.SAMN02927921_03852"/>
<protein>
    <submittedName>
        <fullName evidence="1">DNA-directed RNA polymerase specialized sigma subunit, sigma24 family</fullName>
    </submittedName>
</protein>
<dbReference type="SUPFAM" id="SSF88946">
    <property type="entry name" value="Sigma2 domain of RNA polymerase sigma factors"/>
    <property type="match status" value="1"/>
</dbReference>
<gene>
    <name evidence="1" type="ORF">SAMN02927921_03852</name>
</gene>
<reference evidence="1 2" key="1">
    <citation type="submission" date="2016-11" db="EMBL/GenBank/DDBJ databases">
        <authorList>
            <person name="Jaros S."/>
            <person name="Januszkiewicz K."/>
            <person name="Wedrychowicz H."/>
        </authorList>
    </citation>
    <scope>NUCLEOTIDE SEQUENCE [LARGE SCALE GENOMIC DNA]</scope>
    <source>
        <strain evidence="1 2">CGMCC 1.12145</strain>
    </source>
</reference>
<keyword evidence="1" id="KW-0804">Transcription</keyword>